<dbReference type="InterPro" id="IPR019238">
    <property type="entry name" value="AbiEi_2"/>
</dbReference>
<evidence type="ECO:0000313" key="1">
    <source>
        <dbReference type="EMBL" id="RCJ05617.1"/>
    </source>
</evidence>
<dbReference type="Proteomes" id="UP000253501">
    <property type="component" value="Unassembled WGS sequence"/>
</dbReference>
<reference evidence="1 2" key="1">
    <citation type="submission" date="2018-04" db="EMBL/GenBank/DDBJ databases">
        <title>Cupriavidus necator CR12 genome sequencing and assembly.</title>
        <authorList>
            <person name="Ben Fekih I."/>
            <person name="Mazhar H.S."/>
            <person name="Bello S.K."/>
            <person name="Rensing C."/>
        </authorList>
    </citation>
    <scope>NUCLEOTIDE SEQUENCE [LARGE SCALE GENOMIC DNA]</scope>
    <source>
        <strain evidence="1 2">CR12</strain>
    </source>
</reference>
<accession>A0A367PEG9</accession>
<gene>
    <name evidence="1" type="ORF">DDK22_25485</name>
</gene>
<proteinExistence type="predicted"/>
<comment type="caution">
    <text evidence="1">The sequence shown here is derived from an EMBL/GenBank/DDBJ whole genome shotgun (WGS) entry which is preliminary data.</text>
</comment>
<protein>
    <submittedName>
        <fullName evidence="1">Uncharacterized protein</fullName>
    </submittedName>
</protein>
<dbReference type="AlphaFoldDB" id="A0A367PEG9"/>
<name>A0A367PEG9_CUPNE</name>
<sequence length="354" mass="39763">MQNPYHSELERLLLEDAALAFEQTTGMRAVSEGPVSSGPRSLLDGLMHFDLGHGRTFTMPVEVKSRIDRFATVARLKEAQEKLGEQLLLVTDYLSPEMAEALRDNQLSFLDTAGNVSLNRPEALLYIAGRRNRERKETALPRRTGSPKQLEVLYALITNPTLVSAPYRAIASVAQVAISTVNVAIDDFLERQLLIVGANGKRQFGDWDRIVEEWVSLYPIKLRPKLACRRYSADRSDWWQSSDISKHGAVFSAEVAAAKLTHHLRPQRVMLYAASTSPKQLILEARLRADPQGEIEIVQAFWPMLSPQPMGVPADVAHPILVYADLLDSRESRNVDLARKIKEDYLGHRPYTPT</sequence>
<dbReference type="EMBL" id="QDHA01000068">
    <property type="protein sequence ID" value="RCJ05617.1"/>
    <property type="molecule type" value="Genomic_DNA"/>
</dbReference>
<organism evidence="1 2">
    <name type="scientific">Cupriavidus necator</name>
    <name type="common">Alcaligenes eutrophus</name>
    <name type="synonym">Ralstonia eutropha</name>
    <dbReference type="NCBI Taxonomy" id="106590"/>
    <lineage>
        <taxon>Bacteria</taxon>
        <taxon>Pseudomonadati</taxon>
        <taxon>Pseudomonadota</taxon>
        <taxon>Betaproteobacteria</taxon>
        <taxon>Burkholderiales</taxon>
        <taxon>Burkholderiaceae</taxon>
        <taxon>Cupriavidus</taxon>
    </lineage>
</organism>
<dbReference type="Pfam" id="PF09952">
    <property type="entry name" value="AbiEi_2"/>
    <property type="match status" value="1"/>
</dbReference>
<evidence type="ECO:0000313" key="2">
    <source>
        <dbReference type="Proteomes" id="UP000253501"/>
    </source>
</evidence>
<dbReference type="RefSeq" id="WP_114134334.1">
    <property type="nucleotide sequence ID" value="NZ_CP068436.1"/>
</dbReference>